<sequence length="370" mass="40044" precursor="true">MSRAVRSCEGRANCEMNRLLTATGALEIRSCAADVESLSTLNLSLKPRFSGLKLRGCGIVNGNSDVRLMNAPPLRSAVRRHFASASRARRRCDSLTRRGFTLIELLVVIAVVGVLVGLLLPAVQAARESSRRSHCANNLRQQGLALLGFEGEHRTLPIGCVDCLTEPRRFHSWNSQLLPWLEQAALRKQLDFTIASHQSPNIGVGGTPLDVFRCPSTLEHEVASTTGLWRKGAFTDYGGIYGVGGVGQDNVDEQWNRQLLKSAALGVFVYDQAITFKDVSDGASHTVACAELLGRRRGECEWVNGNNVFAQDVETPVNNAVNTSVGIGSPHPGGAQVAFCAGHVAFLSEQMQPQALNALLTRAGEELHHE</sequence>
<reference evidence="3 4" key="1">
    <citation type="submission" date="2019-02" db="EMBL/GenBank/DDBJ databases">
        <title>Deep-cultivation of Planctomycetes and their phenomic and genomic characterization uncovers novel biology.</title>
        <authorList>
            <person name="Wiegand S."/>
            <person name="Jogler M."/>
            <person name="Boedeker C."/>
            <person name="Pinto D."/>
            <person name="Vollmers J."/>
            <person name="Rivas-Marin E."/>
            <person name="Kohn T."/>
            <person name="Peeters S.H."/>
            <person name="Heuer A."/>
            <person name="Rast P."/>
            <person name="Oberbeckmann S."/>
            <person name="Bunk B."/>
            <person name="Jeske O."/>
            <person name="Meyerdierks A."/>
            <person name="Storesund J.E."/>
            <person name="Kallscheuer N."/>
            <person name="Luecker S."/>
            <person name="Lage O.M."/>
            <person name="Pohl T."/>
            <person name="Merkel B.J."/>
            <person name="Hornburger P."/>
            <person name="Mueller R.-W."/>
            <person name="Bruemmer F."/>
            <person name="Labrenz M."/>
            <person name="Spormann A.M."/>
            <person name="Op den Camp H."/>
            <person name="Overmann J."/>
            <person name="Amann R."/>
            <person name="Jetten M.S.M."/>
            <person name="Mascher T."/>
            <person name="Medema M.H."/>
            <person name="Devos D.P."/>
            <person name="Kaster A.-K."/>
            <person name="Ovreas L."/>
            <person name="Rohde M."/>
            <person name="Galperin M.Y."/>
            <person name="Jogler C."/>
        </authorList>
    </citation>
    <scope>NUCLEOTIDE SEQUENCE [LARGE SCALE GENOMIC DNA]</scope>
    <source>
        <strain evidence="3 4">I41</strain>
    </source>
</reference>
<dbReference type="EMBL" id="CP036339">
    <property type="protein sequence ID" value="QDT75984.1"/>
    <property type="molecule type" value="Genomic_DNA"/>
</dbReference>
<organism evidence="3 4">
    <name type="scientific">Lacipirellula limnantheis</name>
    <dbReference type="NCBI Taxonomy" id="2528024"/>
    <lineage>
        <taxon>Bacteria</taxon>
        <taxon>Pseudomonadati</taxon>
        <taxon>Planctomycetota</taxon>
        <taxon>Planctomycetia</taxon>
        <taxon>Pirellulales</taxon>
        <taxon>Lacipirellulaceae</taxon>
        <taxon>Lacipirellula</taxon>
    </lineage>
</organism>
<dbReference type="InterPro" id="IPR012902">
    <property type="entry name" value="N_methyl_site"/>
</dbReference>
<gene>
    <name evidence="3" type="ORF">I41_52290</name>
</gene>
<dbReference type="NCBIfam" id="TIGR02532">
    <property type="entry name" value="IV_pilin_GFxxxE"/>
    <property type="match status" value="1"/>
</dbReference>
<feature type="domain" description="DUF1559" evidence="2">
    <location>
        <begin position="124"/>
        <end position="353"/>
    </location>
</feature>
<proteinExistence type="predicted"/>
<dbReference type="SUPFAM" id="SSF54523">
    <property type="entry name" value="Pili subunits"/>
    <property type="match status" value="1"/>
</dbReference>
<dbReference type="OrthoDB" id="242858at2"/>
<dbReference type="InterPro" id="IPR011453">
    <property type="entry name" value="DUF1559"/>
</dbReference>
<dbReference type="AlphaFoldDB" id="A0A517U5T2"/>
<dbReference type="PANTHER" id="PTHR30093">
    <property type="entry name" value="GENERAL SECRETION PATHWAY PROTEIN G"/>
    <property type="match status" value="1"/>
</dbReference>
<keyword evidence="4" id="KW-1185">Reference proteome</keyword>
<dbReference type="InterPro" id="IPR027558">
    <property type="entry name" value="Pre_pil_HX9DG_C"/>
</dbReference>
<feature type="transmembrane region" description="Helical" evidence="1">
    <location>
        <begin position="99"/>
        <end position="123"/>
    </location>
</feature>
<dbReference type="PROSITE" id="PS00409">
    <property type="entry name" value="PROKAR_NTER_METHYL"/>
    <property type="match status" value="1"/>
</dbReference>
<evidence type="ECO:0000259" key="2">
    <source>
        <dbReference type="Pfam" id="PF07596"/>
    </source>
</evidence>
<dbReference type="Pfam" id="PF07596">
    <property type="entry name" value="SBP_bac_10"/>
    <property type="match status" value="1"/>
</dbReference>
<keyword evidence="1" id="KW-0472">Membrane</keyword>
<accession>A0A517U5T2</accession>
<protein>
    <recommendedName>
        <fullName evidence="2">DUF1559 domain-containing protein</fullName>
    </recommendedName>
</protein>
<name>A0A517U5T2_9BACT</name>
<dbReference type="Proteomes" id="UP000317909">
    <property type="component" value="Chromosome"/>
</dbReference>
<dbReference type="NCBIfam" id="TIGR04294">
    <property type="entry name" value="pre_pil_HX9DG"/>
    <property type="match status" value="1"/>
</dbReference>
<keyword evidence="1" id="KW-1133">Transmembrane helix</keyword>
<evidence type="ECO:0000313" key="4">
    <source>
        <dbReference type="Proteomes" id="UP000317909"/>
    </source>
</evidence>
<evidence type="ECO:0000256" key="1">
    <source>
        <dbReference type="SAM" id="Phobius"/>
    </source>
</evidence>
<dbReference type="PANTHER" id="PTHR30093:SF2">
    <property type="entry name" value="TYPE II SECRETION SYSTEM PROTEIN H"/>
    <property type="match status" value="1"/>
</dbReference>
<dbReference type="Gene3D" id="3.30.700.10">
    <property type="entry name" value="Glycoprotein, Type 4 Pilin"/>
    <property type="match status" value="1"/>
</dbReference>
<keyword evidence="1" id="KW-0812">Transmembrane</keyword>
<dbReference type="KEGG" id="llh:I41_52290"/>
<evidence type="ECO:0000313" key="3">
    <source>
        <dbReference type="EMBL" id="QDT75984.1"/>
    </source>
</evidence>
<dbReference type="Pfam" id="PF07963">
    <property type="entry name" value="N_methyl"/>
    <property type="match status" value="1"/>
</dbReference>
<dbReference type="InterPro" id="IPR045584">
    <property type="entry name" value="Pilin-like"/>
</dbReference>